<dbReference type="PROSITE" id="PS50975">
    <property type="entry name" value="ATP_GRASP"/>
    <property type="match status" value="1"/>
</dbReference>
<dbReference type="Proteomes" id="UP000307943">
    <property type="component" value="Unassembled WGS sequence"/>
</dbReference>
<evidence type="ECO:0000313" key="4">
    <source>
        <dbReference type="Proteomes" id="UP000307943"/>
    </source>
</evidence>
<dbReference type="EMBL" id="VDCQ01000002">
    <property type="protein sequence ID" value="TNJ68011.1"/>
    <property type="molecule type" value="Genomic_DNA"/>
</dbReference>
<dbReference type="GO" id="GO:0005524">
    <property type="term" value="F:ATP binding"/>
    <property type="evidence" value="ECO:0007669"/>
    <property type="project" value="UniProtKB-UniRule"/>
</dbReference>
<organism evidence="3 4">
    <name type="scientific">Paenibacillus hemerocallicola</name>
    <dbReference type="NCBI Taxonomy" id="1172614"/>
    <lineage>
        <taxon>Bacteria</taxon>
        <taxon>Bacillati</taxon>
        <taxon>Bacillota</taxon>
        <taxon>Bacilli</taxon>
        <taxon>Bacillales</taxon>
        <taxon>Paenibacillaceae</taxon>
        <taxon>Paenibacillus</taxon>
    </lineage>
</organism>
<evidence type="ECO:0000256" key="1">
    <source>
        <dbReference type="PROSITE-ProRule" id="PRU00409"/>
    </source>
</evidence>
<dbReference type="InterPro" id="IPR011761">
    <property type="entry name" value="ATP-grasp"/>
</dbReference>
<dbReference type="RefSeq" id="WP_139600518.1">
    <property type="nucleotide sequence ID" value="NZ_VDCQ01000002.1"/>
</dbReference>
<dbReference type="Gene3D" id="3.40.50.20">
    <property type="match status" value="1"/>
</dbReference>
<accession>A0A5C4TG39</accession>
<keyword evidence="4" id="KW-1185">Reference proteome</keyword>
<dbReference type="Pfam" id="PF02655">
    <property type="entry name" value="ATP-grasp_3"/>
    <property type="match status" value="1"/>
</dbReference>
<dbReference type="Gene3D" id="3.30.470.20">
    <property type="entry name" value="ATP-grasp fold, B domain"/>
    <property type="match status" value="1"/>
</dbReference>
<name>A0A5C4TG39_9BACL</name>
<evidence type="ECO:0000259" key="2">
    <source>
        <dbReference type="PROSITE" id="PS50975"/>
    </source>
</evidence>
<evidence type="ECO:0000313" key="3">
    <source>
        <dbReference type="EMBL" id="TNJ68011.1"/>
    </source>
</evidence>
<dbReference type="GO" id="GO:0046872">
    <property type="term" value="F:metal ion binding"/>
    <property type="evidence" value="ECO:0007669"/>
    <property type="project" value="InterPro"/>
</dbReference>
<keyword evidence="1" id="KW-0067">ATP-binding</keyword>
<proteinExistence type="predicted"/>
<feature type="domain" description="ATP-grasp" evidence="2">
    <location>
        <begin position="133"/>
        <end position="319"/>
    </location>
</feature>
<dbReference type="InterPro" id="IPR003806">
    <property type="entry name" value="ATP-grasp_PylC-type"/>
</dbReference>
<dbReference type="SUPFAM" id="SSF56059">
    <property type="entry name" value="Glutathione synthetase ATP-binding domain-like"/>
    <property type="match status" value="1"/>
</dbReference>
<comment type="caution">
    <text evidence="3">The sequence shown here is derived from an EMBL/GenBank/DDBJ whole genome shotgun (WGS) entry which is preliminary data.</text>
</comment>
<dbReference type="OrthoDB" id="40611at2"/>
<sequence length="410" mass="45307">MNTKADDPRGEGRPLTFLLTGGRAPVTLELARLLAGTGAGHRVFIAESLERHLCRVSRAVAGSFVVPPPRENVEAYVEALTGIVRKYDVDMLIPTCEEVMYVSQGAEALSEYCTVFADSFAKLKRLHSKWAFIRRAEELGFRVPATRLIASADEWLAAAEHAPAPDGLVLKPVFSRFAAKVVVIEPKKAGERPWCGAAPEVTAACPWIAQQYISGRQLCTYTIVHDGTVVAHTAYEARYTAGRGACIQFQPLEHPVAAEWVNRFVRLERFTGQIAFDFIETTDGTLYPLECNPRATSGLHLLRDTPGVDLAFAAPDKLGGKMLVAAAEAKAMVAPAMLLYGMRGVRSWSGWKAWVQAFASSRDVVFHQSDWRPAIEQLRLLRLLHGIGKQRKITLMEASTYDIEWNGEQR</sequence>
<gene>
    <name evidence="3" type="ORF">FE784_02415</name>
</gene>
<dbReference type="AlphaFoldDB" id="A0A5C4TG39"/>
<protein>
    <submittedName>
        <fullName evidence="3">ATP-grasp domain-containing protein</fullName>
    </submittedName>
</protein>
<reference evidence="3 4" key="1">
    <citation type="submission" date="2019-05" db="EMBL/GenBank/DDBJ databases">
        <title>We sequenced the genome of Paenibacillus hemerocallicola KCTC 33185 for further insight into its adaptation and study the phylogeny of Paenibacillus.</title>
        <authorList>
            <person name="Narsing Rao M.P."/>
        </authorList>
    </citation>
    <scope>NUCLEOTIDE SEQUENCE [LARGE SCALE GENOMIC DNA]</scope>
    <source>
        <strain evidence="3 4">KCTC 33185</strain>
    </source>
</reference>
<keyword evidence="1" id="KW-0547">Nucleotide-binding</keyword>